<dbReference type="InterPro" id="IPR004837">
    <property type="entry name" value="NaCa_Exmemb"/>
</dbReference>
<gene>
    <name evidence="10" type="ORF">SCUCBS95973_008601</name>
</gene>
<comment type="similarity">
    <text evidence="2">Belongs to the Ca(2+):cation antiporter (CaCA) (TC 2.A.19) family.</text>
</comment>
<dbReference type="Pfam" id="PF01699">
    <property type="entry name" value="Na_Ca_ex"/>
    <property type="match status" value="2"/>
</dbReference>
<dbReference type="InterPro" id="IPR051359">
    <property type="entry name" value="CaCA_antiporter"/>
</dbReference>
<evidence type="ECO:0000313" key="10">
    <source>
        <dbReference type="EMBL" id="CAK7233458.1"/>
    </source>
</evidence>
<keyword evidence="11" id="KW-1185">Reference proteome</keyword>
<dbReference type="Proteomes" id="UP001642405">
    <property type="component" value="Unassembled WGS sequence"/>
</dbReference>
<evidence type="ECO:0000256" key="5">
    <source>
        <dbReference type="ARBA" id="ARBA00022989"/>
    </source>
</evidence>
<sequence>MTLPTIQRRRRRPRFRTRPFFISTALILALVSLYTFVPSLAGIPRADSSTGHLGLVRRDDAPEDLECRLVHYAEDKCAFVKANCEDEAAGLLPYIEFYYCSMQHAQPVAFAILVVWLGLLFTTIGIAASDFFSVNLGTIASILGLSESLAGVTFLAFGNGSPDVFSTFAAMGSNSGSMAVGELIGAAGFITGVVAGSMALVREFKVSRRTFVRDICFFIASVAFAMLFLADGSLVLWECCVMIGFYVFYVLTVVGWHWVSSRRKKRRAREAASRGHFYGATIGAMGSSGAADDDLAPYHDEVPAQPNENGEIDPHDEPEPDDTAPVGGRRERPPPDISALERGPRIEVDSVENPGEADLAFDAEAQDHEISEEEQDRRNRHITAEMTSSMRVNLPRGRRRTTATTPIRPSLLGALEFRSVLASLQRSGTMHLAPIDRRRLSYQHPPGLSRGYSVSSLGGSGTQDPNGLENTRGSEDNMSRSSLLPQDGYRGVDGRDRAFSSGDRPFSWADDAPQLGPPLLRYTDAEDPTPGDPAPGDSAAGTASSSLGPSPLGGSAHTSAFASPDAAGAMSPTQTPLASPPTHPHSSHSQQHPSRVPPGAGSGLHLHIPASPQHGARLSPQLSPALSPFPGYTESPMPFSSLPPSLPPSRTPSFPLLQPGDAPADDGSNFPGLDDNADIHKPIKWWPYNTLPAPHIIINTLFPSLIGWREKTIWDKFVSLISAPTVLLLVVTLPVVEMDIPCDDDDEEELLAHEYEDGDVPAADGDDGVHVPLIDGSHDSSSTASEWQRYRRSTLTNRPVPLPAIAAIQDEAARLGTDTMSSAAVTLASAGASSSSGTTPAAAHVPAVPSTLPNPPAKPMDPAHFDVVGRGGGSSGPSKAETEAGVTNGGWNRWLVAVQVVAGPLFTVFVVWANMAEDLERPRRDLVVMVLASLVASCIMLAVLLSTTTAQRRPDYHSSLCFLGFVISVAWISTVAGEVVGVLKAFGVIVGISEAILGLTIFAVGNSLGDLVADITVARLGYPVMALAACFGGPMLNILLGVGIGGAWMTVKAARDRSDKHPDQPLHYEPYAIQVGSSLLVSAVTVLVTLVFLLIAVPANRWVMSRKIGLALIGMWTVSTIINVVLEVVGAW</sequence>
<feature type="transmembrane region" description="Helical" evidence="8">
    <location>
        <begin position="1024"/>
        <end position="1051"/>
    </location>
</feature>
<feature type="transmembrane region" description="Helical" evidence="8">
    <location>
        <begin position="957"/>
        <end position="976"/>
    </location>
</feature>
<keyword evidence="5 8" id="KW-1133">Transmembrane helix</keyword>
<feature type="transmembrane region" description="Helical" evidence="8">
    <location>
        <begin position="20"/>
        <end position="37"/>
    </location>
</feature>
<feature type="transmembrane region" description="Helical" evidence="8">
    <location>
        <begin position="235"/>
        <end position="259"/>
    </location>
</feature>
<evidence type="ECO:0000256" key="8">
    <source>
        <dbReference type="SAM" id="Phobius"/>
    </source>
</evidence>
<name>A0ABP0CMY5_9PEZI</name>
<feature type="transmembrane region" description="Helical" evidence="8">
    <location>
        <begin position="1108"/>
        <end position="1126"/>
    </location>
</feature>
<evidence type="ECO:0000256" key="2">
    <source>
        <dbReference type="ARBA" id="ARBA00008170"/>
    </source>
</evidence>
<keyword evidence="3" id="KW-0813">Transport</keyword>
<feature type="transmembrane region" description="Helical" evidence="8">
    <location>
        <begin position="982"/>
        <end position="1004"/>
    </location>
</feature>
<feature type="transmembrane region" description="Helical" evidence="8">
    <location>
        <begin position="1071"/>
        <end position="1096"/>
    </location>
</feature>
<feature type="transmembrane region" description="Helical" evidence="8">
    <location>
        <begin position="178"/>
        <end position="199"/>
    </location>
</feature>
<reference evidence="10 11" key="1">
    <citation type="submission" date="2024-01" db="EMBL/GenBank/DDBJ databases">
        <authorList>
            <person name="Allen C."/>
            <person name="Tagirdzhanova G."/>
        </authorList>
    </citation>
    <scope>NUCLEOTIDE SEQUENCE [LARGE SCALE GENOMIC DNA]</scope>
</reference>
<evidence type="ECO:0000256" key="3">
    <source>
        <dbReference type="ARBA" id="ARBA00022448"/>
    </source>
</evidence>
<feature type="compositionally biased region" description="Polar residues" evidence="7">
    <location>
        <begin position="452"/>
        <end position="471"/>
    </location>
</feature>
<feature type="domain" description="Sodium/calcium exchanger membrane region" evidence="9">
    <location>
        <begin position="115"/>
        <end position="254"/>
    </location>
</feature>
<accession>A0ABP0CMY5</accession>
<evidence type="ECO:0000259" key="9">
    <source>
        <dbReference type="Pfam" id="PF01699"/>
    </source>
</evidence>
<feature type="transmembrane region" description="Helical" evidence="8">
    <location>
        <begin position="894"/>
        <end position="914"/>
    </location>
</feature>
<feature type="transmembrane region" description="Helical" evidence="8">
    <location>
        <begin position="926"/>
        <end position="945"/>
    </location>
</feature>
<feature type="region of interest" description="Disordered" evidence="7">
    <location>
        <begin position="293"/>
        <end position="353"/>
    </location>
</feature>
<evidence type="ECO:0000256" key="4">
    <source>
        <dbReference type="ARBA" id="ARBA00022692"/>
    </source>
</evidence>
<keyword evidence="6 8" id="KW-0472">Membrane</keyword>
<protein>
    <recommendedName>
        <fullName evidence="9">Sodium/calcium exchanger membrane region domain-containing protein</fullName>
    </recommendedName>
</protein>
<dbReference type="PANTHER" id="PTHR12266:SF0">
    <property type="entry name" value="MITOCHONDRIAL SODIUM_CALCIUM EXCHANGER PROTEIN"/>
    <property type="match status" value="1"/>
</dbReference>
<feature type="region of interest" description="Disordered" evidence="7">
    <location>
        <begin position="436"/>
        <end position="674"/>
    </location>
</feature>
<feature type="domain" description="Sodium/calcium exchanger membrane region" evidence="9">
    <location>
        <begin position="962"/>
        <end position="1123"/>
    </location>
</feature>
<comment type="caution">
    <text evidence="10">The sequence shown here is derived from an EMBL/GenBank/DDBJ whole genome shotgun (WGS) entry which is preliminary data.</text>
</comment>
<evidence type="ECO:0000256" key="6">
    <source>
        <dbReference type="ARBA" id="ARBA00023136"/>
    </source>
</evidence>
<feature type="compositionally biased region" description="Low complexity" evidence="7">
    <location>
        <begin position="534"/>
        <end position="556"/>
    </location>
</feature>
<dbReference type="EMBL" id="CAWUHB010000074">
    <property type="protein sequence ID" value="CAK7233458.1"/>
    <property type="molecule type" value="Genomic_DNA"/>
</dbReference>
<dbReference type="InterPro" id="IPR044880">
    <property type="entry name" value="NCX_ion-bd_dom_sf"/>
</dbReference>
<comment type="subcellular location">
    <subcellularLocation>
        <location evidence="1">Membrane</location>
        <topology evidence="1">Multi-pass membrane protein</topology>
    </subcellularLocation>
</comment>
<feature type="transmembrane region" description="Helical" evidence="8">
    <location>
        <begin position="211"/>
        <end position="229"/>
    </location>
</feature>
<dbReference type="Gene3D" id="1.20.1420.30">
    <property type="entry name" value="NCX, central ion-binding region"/>
    <property type="match status" value="2"/>
</dbReference>
<evidence type="ECO:0000256" key="7">
    <source>
        <dbReference type="SAM" id="MobiDB-lite"/>
    </source>
</evidence>
<organism evidence="10 11">
    <name type="scientific">Sporothrix curviconia</name>
    <dbReference type="NCBI Taxonomy" id="1260050"/>
    <lineage>
        <taxon>Eukaryota</taxon>
        <taxon>Fungi</taxon>
        <taxon>Dikarya</taxon>
        <taxon>Ascomycota</taxon>
        <taxon>Pezizomycotina</taxon>
        <taxon>Sordariomycetes</taxon>
        <taxon>Sordariomycetidae</taxon>
        <taxon>Ophiostomatales</taxon>
        <taxon>Ophiostomataceae</taxon>
        <taxon>Sporothrix</taxon>
    </lineage>
</organism>
<evidence type="ECO:0000256" key="1">
    <source>
        <dbReference type="ARBA" id="ARBA00004141"/>
    </source>
</evidence>
<feature type="transmembrane region" description="Helical" evidence="8">
    <location>
        <begin position="108"/>
        <end position="129"/>
    </location>
</feature>
<dbReference type="PANTHER" id="PTHR12266">
    <property type="entry name" value="NA+/CA2+ K+ INDEPENDENT EXCHANGER"/>
    <property type="match status" value="1"/>
</dbReference>
<evidence type="ECO:0000313" key="11">
    <source>
        <dbReference type="Proteomes" id="UP001642405"/>
    </source>
</evidence>
<feature type="transmembrane region" description="Helical" evidence="8">
    <location>
        <begin position="136"/>
        <end position="158"/>
    </location>
</feature>
<proteinExistence type="inferred from homology"/>
<keyword evidence="4 8" id="KW-0812">Transmembrane</keyword>